<dbReference type="GO" id="GO:0045003">
    <property type="term" value="P:double-strand break repair via synthesis-dependent strand annealing"/>
    <property type="evidence" value="ECO:0007669"/>
    <property type="project" value="TreeGrafter"/>
</dbReference>
<dbReference type="Proteomes" id="UP001146120">
    <property type="component" value="Unassembled WGS sequence"/>
</dbReference>
<proteinExistence type="predicted"/>
<dbReference type="GO" id="GO:0071140">
    <property type="term" value="P:resolution of mitotic recombination intermediates"/>
    <property type="evidence" value="ECO:0007669"/>
    <property type="project" value="TreeGrafter"/>
</dbReference>
<organism evidence="3 4">
    <name type="scientific">Lagenidium giganteum</name>
    <dbReference type="NCBI Taxonomy" id="4803"/>
    <lineage>
        <taxon>Eukaryota</taxon>
        <taxon>Sar</taxon>
        <taxon>Stramenopiles</taxon>
        <taxon>Oomycota</taxon>
        <taxon>Peronosporomycetes</taxon>
        <taxon>Pythiales</taxon>
        <taxon>Pythiaceae</taxon>
    </lineage>
</organism>
<evidence type="ECO:0000259" key="2">
    <source>
        <dbReference type="PROSITE" id="PS50162"/>
    </source>
</evidence>
<dbReference type="EMBL" id="DAKRPA010000301">
    <property type="protein sequence ID" value="DAZ93650.1"/>
    <property type="molecule type" value="Genomic_DNA"/>
</dbReference>
<dbReference type="GO" id="GO:0090656">
    <property type="term" value="P:t-circle formation"/>
    <property type="evidence" value="ECO:0007669"/>
    <property type="project" value="TreeGrafter"/>
</dbReference>
<name>A0AAV2YEM5_9STRA</name>
<keyword evidence="4" id="KW-1185">Reference proteome</keyword>
<dbReference type="PANTHER" id="PTHR46487:SF1">
    <property type="entry name" value="DNA REPAIR PROTEIN XRCC3"/>
    <property type="match status" value="1"/>
</dbReference>
<feature type="compositionally biased region" description="Low complexity" evidence="1">
    <location>
        <begin position="381"/>
        <end position="396"/>
    </location>
</feature>
<dbReference type="GO" id="GO:0000722">
    <property type="term" value="P:telomere maintenance via recombination"/>
    <property type="evidence" value="ECO:0007669"/>
    <property type="project" value="TreeGrafter"/>
</dbReference>
<dbReference type="AlphaFoldDB" id="A0AAV2YEM5"/>
<protein>
    <recommendedName>
        <fullName evidence="2">RecA family profile 1 domain-containing protein</fullName>
    </recommendedName>
</protein>
<feature type="compositionally biased region" description="Polar residues" evidence="1">
    <location>
        <begin position="365"/>
        <end position="380"/>
    </location>
</feature>
<dbReference type="GO" id="GO:0033065">
    <property type="term" value="C:Rad51C-XRCC3 complex"/>
    <property type="evidence" value="ECO:0007669"/>
    <property type="project" value="TreeGrafter"/>
</dbReference>
<dbReference type="GO" id="GO:0140664">
    <property type="term" value="F:ATP-dependent DNA damage sensor activity"/>
    <property type="evidence" value="ECO:0007669"/>
    <property type="project" value="InterPro"/>
</dbReference>
<dbReference type="InterPro" id="IPR020588">
    <property type="entry name" value="RecA_ATP-bd"/>
</dbReference>
<evidence type="ECO:0000313" key="3">
    <source>
        <dbReference type="EMBL" id="DAZ93650.1"/>
    </source>
</evidence>
<gene>
    <name evidence="3" type="ORF">N0F65_009055</name>
</gene>
<accession>A0AAV2YEM5</accession>
<feature type="domain" description="RecA family profile 1" evidence="2">
    <location>
        <begin position="29"/>
        <end position="228"/>
    </location>
</feature>
<feature type="region of interest" description="Disordered" evidence="1">
    <location>
        <begin position="365"/>
        <end position="396"/>
    </location>
</feature>
<evidence type="ECO:0000313" key="4">
    <source>
        <dbReference type="Proteomes" id="UP001146120"/>
    </source>
</evidence>
<dbReference type="Gene3D" id="3.40.50.300">
    <property type="entry name" value="P-loop containing nucleotide triphosphate hydrolases"/>
    <property type="match status" value="1"/>
</dbReference>
<reference evidence="3" key="1">
    <citation type="submission" date="2022-11" db="EMBL/GenBank/DDBJ databases">
        <authorList>
            <person name="Morgan W.R."/>
            <person name="Tartar A."/>
        </authorList>
    </citation>
    <scope>NUCLEOTIDE SEQUENCE</scope>
    <source>
        <strain evidence="3">ARSEF 373</strain>
    </source>
</reference>
<dbReference type="InterPro" id="IPR013632">
    <property type="entry name" value="Rad51_C"/>
</dbReference>
<dbReference type="PANTHER" id="PTHR46487">
    <property type="entry name" value="DNA REPAIR PROTEIN XRCC3"/>
    <property type="match status" value="1"/>
</dbReference>
<sequence length="458" mass="49617">MSEVGGNGGRQDGNVITTALQMHRAAAQQRVVLSTGCTAIDEVLDGGFRSGLISEVCGEASAGKTQLCLQLLLQCRLPGAFGGLDAASCYICTEGIGSMKRLHELAQVYAEKAPGSVLGKRTRPDDTSSARQPTRTHATKAILDGIYIEQVYEVVELLELLQTRLPLLLEKHGVRLVVIDSIAALFRLESTHTIQEASERSRSMFYLANCIRILCAQYNAVFVISNQVTGNFAELPGVAPNANAFKPALGMSWSHCVNQRCVHSSPARKYSTRYIVLVLLISQQLQMRPPQRYFGPRDNAMVAGNKHTPAAHVTAHASSNNAFEIRSGMSVQDLKQLTAQRAERQRVEYWEQQARYSPRTTMCASSEWSSISPPTRSSALGGSPPRSSYSSSSTSNYGASYGSCYGSAYGSRRSPGSSPPGCQPEKMFVTCGGQVVSFMEGVVNAPQLDFLPDMLSTL</sequence>
<evidence type="ECO:0000256" key="1">
    <source>
        <dbReference type="SAM" id="MobiDB-lite"/>
    </source>
</evidence>
<dbReference type="GO" id="GO:0005524">
    <property type="term" value="F:ATP binding"/>
    <property type="evidence" value="ECO:0007669"/>
    <property type="project" value="InterPro"/>
</dbReference>
<reference evidence="3" key="2">
    <citation type="journal article" date="2023" name="Microbiol Resour">
        <title>Decontamination and Annotation of the Draft Genome Sequence of the Oomycete Lagenidium giganteum ARSEF 373.</title>
        <authorList>
            <person name="Morgan W.R."/>
            <person name="Tartar A."/>
        </authorList>
    </citation>
    <scope>NUCLEOTIDE SEQUENCE</scope>
    <source>
        <strain evidence="3">ARSEF 373</strain>
    </source>
</reference>
<dbReference type="GO" id="GO:0005657">
    <property type="term" value="C:replication fork"/>
    <property type="evidence" value="ECO:0007669"/>
    <property type="project" value="TreeGrafter"/>
</dbReference>
<dbReference type="SUPFAM" id="SSF52540">
    <property type="entry name" value="P-loop containing nucleoside triphosphate hydrolases"/>
    <property type="match status" value="1"/>
</dbReference>
<dbReference type="GO" id="GO:0000400">
    <property type="term" value="F:four-way junction DNA binding"/>
    <property type="evidence" value="ECO:0007669"/>
    <property type="project" value="TreeGrafter"/>
</dbReference>
<comment type="caution">
    <text evidence="3">The sequence shown here is derived from an EMBL/GenBank/DDBJ whole genome shotgun (WGS) entry which is preliminary data.</text>
</comment>
<dbReference type="PROSITE" id="PS50162">
    <property type="entry name" value="RECA_2"/>
    <property type="match status" value="1"/>
</dbReference>
<dbReference type="Pfam" id="PF08423">
    <property type="entry name" value="Rad51"/>
    <property type="match status" value="2"/>
</dbReference>
<dbReference type="InterPro" id="IPR027417">
    <property type="entry name" value="P-loop_NTPase"/>
</dbReference>